<dbReference type="EMBL" id="UINC01002527">
    <property type="protein sequence ID" value="SUZ97634.1"/>
    <property type="molecule type" value="Genomic_DNA"/>
</dbReference>
<reference evidence="2" key="1">
    <citation type="submission" date="2018-05" db="EMBL/GenBank/DDBJ databases">
        <authorList>
            <person name="Lanie J.A."/>
            <person name="Ng W.-L."/>
            <person name="Kazmierczak K.M."/>
            <person name="Andrzejewski T.M."/>
            <person name="Davidsen T.M."/>
            <person name="Wayne K.J."/>
            <person name="Tettelin H."/>
            <person name="Glass J.I."/>
            <person name="Rusch D."/>
            <person name="Podicherti R."/>
            <person name="Tsui H.-C.T."/>
            <person name="Winkler M.E."/>
        </authorList>
    </citation>
    <scope>NUCLEOTIDE SEQUENCE</scope>
</reference>
<proteinExistence type="predicted"/>
<dbReference type="AlphaFoldDB" id="A0A381S2G2"/>
<organism evidence="2">
    <name type="scientific">marine metagenome</name>
    <dbReference type="NCBI Taxonomy" id="408172"/>
    <lineage>
        <taxon>unclassified sequences</taxon>
        <taxon>metagenomes</taxon>
        <taxon>ecological metagenomes</taxon>
    </lineage>
</organism>
<feature type="region of interest" description="Disordered" evidence="1">
    <location>
        <begin position="23"/>
        <end position="47"/>
    </location>
</feature>
<sequence>MEWLGLLLLYLISAYIKKRQQNQKRQQIESDPGWDLEKDAPPQEPGQKLDQLLNDLFDQGANLDPESVPIPIQTEDSELDQLETITEEVDNFVEGIIDPDEIDLSEIDEQAEAFEEKIYHSKLADKKELHFGKKWLKKTNLRKELFNSKKALKKSIIVKEVLDKPLALRR</sequence>
<gene>
    <name evidence="2" type="ORF">METZ01_LOCUS50488</name>
</gene>
<evidence type="ECO:0000313" key="2">
    <source>
        <dbReference type="EMBL" id="SUZ97634.1"/>
    </source>
</evidence>
<name>A0A381S2G2_9ZZZZ</name>
<evidence type="ECO:0000256" key="1">
    <source>
        <dbReference type="SAM" id="MobiDB-lite"/>
    </source>
</evidence>
<accession>A0A381S2G2</accession>
<protein>
    <submittedName>
        <fullName evidence="2">Uncharacterized protein</fullName>
    </submittedName>
</protein>